<feature type="domain" description="Ig-like" evidence="7">
    <location>
        <begin position="333"/>
        <end position="404"/>
    </location>
</feature>
<dbReference type="InterPro" id="IPR007110">
    <property type="entry name" value="Ig-like_dom"/>
</dbReference>
<dbReference type="PANTHER" id="PTHR24369">
    <property type="entry name" value="ANTIGEN BSP, PUTATIVE-RELATED"/>
    <property type="match status" value="1"/>
</dbReference>
<comment type="caution">
    <text evidence="8">The sequence shown here is derived from an EMBL/GenBank/DDBJ whole genome shotgun (WGS) entry which is preliminary data.</text>
</comment>
<dbReference type="AlphaFoldDB" id="A0AAD9NR83"/>
<feature type="compositionally biased region" description="Polar residues" evidence="4">
    <location>
        <begin position="500"/>
        <end position="509"/>
    </location>
</feature>
<keyword evidence="5" id="KW-1133">Transmembrane helix</keyword>
<dbReference type="InterPro" id="IPR036179">
    <property type="entry name" value="Ig-like_dom_sf"/>
</dbReference>
<proteinExistence type="predicted"/>
<evidence type="ECO:0000313" key="9">
    <source>
        <dbReference type="Proteomes" id="UP001209878"/>
    </source>
</evidence>
<dbReference type="PROSITE" id="PS50835">
    <property type="entry name" value="IG_LIKE"/>
    <property type="match status" value="1"/>
</dbReference>
<dbReference type="InterPro" id="IPR032675">
    <property type="entry name" value="LRR_dom_sf"/>
</dbReference>
<evidence type="ECO:0000256" key="3">
    <source>
        <dbReference type="ARBA" id="ARBA00022737"/>
    </source>
</evidence>
<protein>
    <recommendedName>
        <fullName evidence="7">Ig-like domain-containing protein</fullName>
    </recommendedName>
</protein>
<feature type="compositionally biased region" description="Basic and acidic residues" evidence="4">
    <location>
        <begin position="511"/>
        <end position="520"/>
    </location>
</feature>
<keyword evidence="2 6" id="KW-0732">Signal</keyword>
<keyword evidence="9" id="KW-1185">Reference proteome</keyword>
<gene>
    <name evidence="8" type="ORF">NP493_491g02032</name>
</gene>
<dbReference type="Pfam" id="PF13855">
    <property type="entry name" value="LRR_8"/>
    <property type="match status" value="3"/>
</dbReference>
<dbReference type="InterPro" id="IPR050541">
    <property type="entry name" value="LRR_TM_domain-containing"/>
</dbReference>
<organism evidence="8 9">
    <name type="scientific">Ridgeia piscesae</name>
    <name type="common">Tubeworm</name>
    <dbReference type="NCBI Taxonomy" id="27915"/>
    <lineage>
        <taxon>Eukaryota</taxon>
        <taxon>Metazoa</taxon>
        <taxon>Spiralia</taxon>
        <taxon>Lophotrochozoa</taxon>
        <taxon>Annelida</taxon>
        <taxon>Polychaeta</taxon>
        <taxon>Sedentaria</taxon>
        <taxon>Canalipalpata</taxon>
        <taxon>Sabellida</taxon>
        <taxon>Siboglinidae</taxon>
        <taxon>Ridgeia</taxon>
    </lineage>
</organism>
<evidence type="ECO:0000313" key="8">
    <source>
        <dbReference type="EMBL" id="KAK2179425.1"/>
    </source>
</evidence>
<dbReference type="SUPFAM" id="SSF52058">
    <property type="entry name" value="L domain-like"/>
    <property type="match status" value="1"/>
</dbReference>
<evidence type="ECO:0000256" key="6">
    <source>
        <dbReference type="SAM" id="SignalP"/>
    </source>
</evidence>
<dbReference type="PROSITE" id="PS51450">
    <property type="entry name" value="LRR"/>
    <property type="match status" value="1"/>
</dbReference>
<feature type="compositionally biased region" description="Polar residues" evidence="4">
    <location>
        <begin position="584"/>
        <end position="603"/>
    </location>
</feature>
<evidence type="ECO:0000259" key="7">
    <source>
        <dbReference type="PROSITE" id="PS50835"/>
    </source>
</evidence>
<dbReference type="SUPFAM" id="SSF48726">
    <property type="entry name" value="Immunoglobulin"/>
    <property type="match status" value="1"/>
</dbReference>
<evidence type="ECO:0000256" key="5">
    <source>
        <dbReference type="SAM" id="Phobius"/>
    </source>
</evidence>
<name>A0AAD9NR83_RIDPI</name>
<evidence type="ECO:0000256" key="2">
    <source>
        <dbReference type="ARBA" id="ARBA00022729"/>
    </source>
</evidence>
<keyword evidence="5" id="KW-0812">Transmembrane</keyword>
<accession>A0AAD9NR83</accession>
<dbReference type="GO" id="GO:0005886">
    <property type="term" value="C:plasma membrane"/>
    <property type="evidence" value="ECO:0007669"/>
    <property type="project" value="TreeGrafter"/>
</dbReference>
<feature type="signal peptide" evidence="6">
    <location>
        <begin position="1"/>
        <end position="29"/>
    </location>
</feature>
<dbReference type="PANTHER" id="PTHR24369:SF210">
    <property type="entry name" value="CHAOPTIN-RELATED"/>
    <property type="match status" value="1"/>
</dbReference>
<evidence type="ECO:0000256" key="1">
    <source>
        <dbReference type="ARBA" id="ARBA00022614"/>
    </source>
</evidence>
<dbReference type="InterPro" id="IPR003591">
    <property type="entry name" value="Leu-rich_rpt_typical-subtyp"/>
</dbReference>
<dbReference type="Gene3D" id="3.80.10.10">
    <property type="entry name" value="Ribonuclease Inhibitor"/>
    <property type="match status" value="2"/>
</dbReference>
<reference evidence="8" key="1">
    <citation type="journal article" date="2023" name="Mol. Biol. Evol.">
        <title>Third-Generation Sequencing Reveals the Adaptive Role of the Epigenome in Three Deep-Sea Polychaetes.</title>
        <authorList>
            <person name="Perez M."/>
            <person name="Aroh O."/>
            <person name="Sun Y."/>
            <person name="Lan Y."/>
            <person name="Juniper S.K."/>
            <person name="Young C.R."/>
            <person name="Angers B."/>
            <person name="Qian P.Y."/>
        </authorList>
    </citation>
    <scope>NUCLEOTIDE SEQUENCE</scope>
    <source>
        <strain evidence="8">R07B-5</strain>
    </source>
</reference>
<feature type="region of interest" description="Disordered" evidence="4">
    <location>
        <begin position="580"/>
        <end position="641"/>
    </location>
</feature>
<sequence length="641" mass="69932">MTSFKMSTLGHLTRLFVVWLCVVCVRCGGNSCPGECDCTGKFQCELLSHWPVIPEIGDPNSVTKLQLTCVGEGSLGSLSGIEQFISLTSVTIKECDNVSAIPEGVFAHAPKLTSVDLTHNGIRDVHANSFVGLDLLETLTLDNNDITELPPGTFHSLPRLKHLTAKGNKIASLATDMFTNNRELVDIDLSTNHLSKIETDQFARLTQLQSLTLTSNGIQTLAPGCFNTASLREIVLTSNAIDYIDESMFHGNLQKLYASHNRITGVPEALLRKLQALSELHLDGNRFHCNCEILALVSVIKKNTAAADKYKCTTPFTAKFVDLDETNAKCRAPEVEPIIWDDAGNRAVCRGSGDPAPTITWTVSGSDTPLVTILPAHNKEVLQTEAPLDRSAWRDGSTHVCNASTAHGQQYATFYWRVDTDVRKPEPTAGPSGQFSLIVIIGAVGATFLVTLLVTAAVTVCLVKRRNKPARNSSQAGKLEMDPRRTGNSYTDKPAVLPTLPQQASMLNDNSSRRNGETRRRENRRSKPAGASQSADSDTEGIYLGLDDTARELDVHPVFTGVPGRNSQPTTETIYEGLDEHKSQPTTDPVYTGMSGRNSQPMTESVYEGLDEHKRQPTTDPVYTGLPNKQPEEATITFNED</sequence>
<feature type="transmembrane region" description="Helical" evidence="5">
    <location>
        <begin position="435"/>
        <end position="463"/>
    </location>
</feature>
<evidence type="ECO:0000256" key="4">
    <source>
        <dbReference type="SAM" id="MobiDB-lite"/>
    </source>
</evidence>
<feature type="region of interest" description="Disordered" evidence="4">
    <location>
        <begin position="469"/>
        <end position="540"/>
    </location>
</feature>
<dbReference type="SMART" id="SM00369">
    <property type="entry name" value="LRR_TYP"/>
    <property type="match status" value="6"/>
</dbReference>
<feature type="chain" id="PRO_5042218986" description="Ig-like domain-containing protein" evidence="6">
    <location>
        <begin position="30"/>
        <end position="641"/>
    </location>
</feature>
<keyword evidence="1" id="KW-0433">Leucine-rich repeat</keyword>
<dbReference type="EMBL" id="JAODUO010000491">
    <property type="protein sequence ID" value="KAK2179425.1"/>
    <property type="molecule type" value="Genomic_DNA"/>
</dbReference>
<keyword evidence="5" id="KW-0472">Membrane</keyword>
<dbReference type="Proteomes" id="UP001209878">
    <property type="component" value="Unassembled WGS sequence"/>
</dbReference>
<keyword evidence="3" id="KW-0677">Repeat</keyword>
<dbReference type="InterPro" id="IPR001611">
    <property type="entry name" value="Leu-rich_rpt"/>
</dbReference>